<dbReference type="Pfam" id="PF20414">
    <property type="entry name" value="DUF6698"/>
    <property type="match status" value="1"/>
</dbReference>
<dbReference type="InterPro" id="IPR046521">
    <property type="entry name" value="DUF6698"/>
</dbReference>
<proteinExistence type="predicted"/>
<reference evidence="1" key="1">
    <citation type="submission" date="2020-05" db="EMBL/GenBank/DDBJ databases">
        <title>Evolutionary and genomic comparisons of hybrid uninucleate and nonhybrid Rhizoctonia fungi.</title>
        <authorList>
            <person name="Li C."/>
            <person name="Chen X."/>
        </authorList>
    </citation>
    <scope>NUCLEOTIDE SEQUENCE</scope>
    <source>
        <strain evidence="1">AG-1 IA</strain>
    </source>
</reference>
<dbReference type="KEGG" id="rsx:RhiXN_11655"/>
<dbReference type="GeneID" id="67033933"/>
<gene>
    <name evidence="1" type="ORF">RhiXN_11655</name>
</gene>
<accession>A0A8H8P6L1</accession>
<name>A0A8H8P6L1_9AGAM</name>
<organism evidence="1 2">
    <name type="scientific">Rhizoctonia solani</name>
    <dbReference type="NCBI Taxonomy" id="456999"/>
    <lineage>
        <taxon>Eukaryota</taxon>
        <taxon>Fungi</taxon>
        <taxon>Dikarya</taxon>
        <taxon>Basidiomycota</taxon>
        <taxon>Agaricomycotina</taxon>
        <taxon>Agaricomycetes</taxon>
        <taxon>Cantharellales</taxon>
        <taxon>Ceratobasidiaceae</taxon>
        <taxon>Rhizoctonia</taxon>
    </lineage>
</organism>
<protein>
    <submittedName>
        <fullName evidence="1">Uncharacterized protein</fullName>
    </submittedName>
</protein>
<evidence type="ECO:0000313" key="2">
    <source>
        <dbReference type="Proteomes" id="UP000650533"/>
    </source>
</evidence>
<dbReference type="EMBL" id="CP059669">
    <property type="protein sequence ID" value="QRW24743.1"/>
    <property type="molecule type" value="Genomic_DNA"/>
</dbReference>
<evidence type="ECO:0000313" key="1">
    <source>
        <dbReference type="EMBL" id="QRW24743.1"/>
    </source>
</evidence>
<dbReference type="Proteomes" id="UP000650533">
    <property type="component" value="Chromosome 12"/>
</dbReference>
<dbReference type="AlphaFoldDB" id="A0A8H8P6L1"/>
<dbReference type="RefSeq" id="XP_043184980.1">
    <property type="nucleotide sequence ID" value="XM_043331470.1"/>
</dbReference>
<sequence>MILILQQVLTSKLWLRAYPKPDAAKQGRKGIAHKYQLVVITPALLAYAAVVLRFSLSSETHFNDTGGTFNYIDFYNQIRRYLESPKYQKTNKILLAWWNKKIFPNSVQSRNDATGGDEPTGMLSLLDAEIEREQGDMGGSEDEE</sequence>